<keyword evidence="2" id="KW-1185">Reference proteome</keyword>
<proteinExistence type="predicted"/>
<name>A0ACC2RH35_9FUNG</name>
<reference evidence="1" key="1">
    <citation type="submission" date="2022-04" db="EMBL/GenBank/DDBJ databases">
        <title>Genome of the entomopathogenic fungus Entomophthora muscae.</title>
        <authorList>
            <person name="Elya C."/>
            <person name="Lovett B.R."/>
            <person name="Lee E."/>
            <person name="Macias A.M."/>
            <person name="Hajek A.E."/>
            <person name="De Bivort B.L."/>
            <person name="Kasson M.T."/>
            <person name="De Fine Licht H.H."/>
            <person name="Stajich J.E."/>
        </authorList>
    </citation>
    <scope>NUCLEOTIDE SEQUENCE</scope>
    <source>
        <strain evidence="1">Berkeley</strain>
    </source>
</reference>
<protein>
    <submittedName>
        <fullName evidence="1">Uncharacterized protein</fullName>
    </submittedName>
</protein>
<organism evidence="1 2">
    <name type="scientific">Entomophthora muscae</name>
    <dbReference type="NCBI Taxonomy" id="34485"/>
    <lineage>
        <taxon>Eukaryota</taxon>
        <taxon>Fungi</taxon>
        <taxon>Fungi incertae sedis</taxon>
        <taxon>Zoopagomycota</taxon>
        <taxon>Entomophthoromycotina</taxon>
        <taxon>Entomophthoromycetes</taxon>
        <taxon>Entomophthorales</taxon>
        <taxon>Entomophthoraceae</taxon>
        <taxon>Entomophthora</taxon>
    </lineage>
</organism>
<dbReference type="EMBL" id="QTSX02007254">
    <property type="protein sequence ID" value="KAJ9049270.1"/>
    <property type="molecule type" value="Genomic_DNA"/>
</dbReference>
<sequence>MQTLLGYKFKYKFVKGELNILPELLSCNPTMYLVRGNKDPQVTIISESVILLEPGPSLLQTPAAAPVAPSQILAISPAPSSEAAQLLALPRTLLYKVLMA</sequence>
<dbReference type="Proteomes" id="UP001165960">
    <property type="component" value="Unassembled WGS sequence"/>
</dbReference>
<accession>A0ACC2RH35</accession>
<evidence type="ECO:0000313" key="1">
    <source>
        <dbReference type="EMBL" id="KAJ9049270.1"/>
    </source>
</evidence>
<comment type="caution">
    <text evidence="1">The sequence shown here is derived from an EMBL/GenBank/DDBJ whole genome shotgun (WGS) entry which is preliminary data.</text>
</comment>
<gene>
    <name evidence="1" type="ORF">DSO57_1026419</name>
</gene>
<evidence type="ECO:0000313" key="2">
    <source>
        <dbReference type="Proteomes" id="UP001165960"/>
    </source>
</evidence>